<keyword evidence="1" id="KW-0732">Signal</keyword>
<evidence type="ECO:0008006" key="4">
    <source>
        <dbReference type="Google" id="ProtNLM"/>
    </source>
</evidence>
<proteinExistence type="predicted"/>
<accession>A0A1I8QBA7</accession>
<sequence>MFKHNATLLLSALLLAFAANLTLANDDNHYLAVVNDFIDALDTQRRVMLCLAKSCDNLALHKLFKVEEGIEVDVRDKPDFAETHEFETEKLDTAIKTSVRNMLALEPSCMDAAYVCPTPVVVEVPKYITDYTKALDTIISLRNCVTMNDIEKVIDIIGNSVDYVEKYDSHVGNVLQRIYPAAAYVAKEFKNICAEA</sequence>
<evidence type="ECO:0000256" key="1">
    <source>
        <dbReference type="SAM" id="SignalP"/>
    </source>
</evidence>
<evidence type="ECO:0000313" key="3">
    <source>
        <dbReference type="Proteomes" id="UP000095300"/>
    </source>
</evidence>
<dbReference type="Proteomes" id="UP000095300">
    <property type="component" value="Unassembled WGS sequence"/>
</dbReference>
<evidence type="ECO:0000313" key="2">
    <source>
        <dbReference type="EnsemblMetazoa" id="SCAU015551-PA"/>
    </source>
</evidence>
<name>A0A1I8QBA7_STOCA</name>
<dbReference type="EnsemblMetazoa" id="SCAU015551-RA">
    <property type="protein sequence ID" value="SCAU015551-PA"/>
    <property type="gene ID" value="SCAU015551"/>
</dbReference>
<organism evidence="2 3">
    <name type="scientific">Stomoxys calcitrans</name>
    <name type="common">Stable fly</name>
    <name type="synonym">Conops calcitrans</name>
    <dbReference type="NCBI Taxonomy" id="35570"/>
    <lineage>
        <taxon>Eukaryota</taxon>
        <taxon>Metazoa</taxon>
        <taxon>Ecdysozoa</taxon>
        <taxon>Arthropoda</taxon>
        <taxon>Hexapoda</taxon>
        <taxon>Insecta</taxon>
        <taxon>Pterygota</taxon>
        <taxon>Neoptera</taxon>
        <taxon>Endopterygota</taxon>
        <taxon>Diptera</taxon>
        <taxon>Brachycera</taxon>
        <taxon>Muscomorpha</taxon>
        <taxon>Muscoidea</taxon>
        <taxon>Muscidae</taxon>
        <taxon>Stomoxys</taxon>
    </lineage>
</organism>
<reference evidence="2" key="1">
    <citation type="submission" date="2020-05" db="UniProtKB">
        <authorList>
            <consortium name="EnsemblMetazoa"/>
        </authorList>
    </citation>
    <scope>IDENTIFICATION</scope>
    <source>
        <strain evidence="2">USDA</strain>
    </source>
</reference>
<feature type="signal peptide" evidence="1">
    <location>
        <begin position="1"/>
        <end position="24"/>
    </location>
</feature>
<gene>
    <name evidence="2" type="primary">106082893</name>
</gene>
<feature type="chain" id="PRO_5009328048" description="Protein TsetseEP domain-containing protein" evidence="1">
    <location>
        <begin position="25"/>
        <end position="196"/>
    </location>
</feature>
<protein>
    <recommendedName>
        <fullName evidence="4">Protein TsetseEP domain-containing protein</fullName>
    </recommendedName>
</protein>
<dbReference type="AlphaFoldDB" id="A0A1I8QBA7"/>
<keyword evidence="3" id="KW-1185">Reference proteome</keyword>
<dbReference type="VEuPathDB" id="VectorBase:SCAU015551"/>